<gene>
    <name evidence="2" type="ORF">UFOVP1155_6</name>
</gene>
<dbReference type="InterPro" id="IPR045521">
    <property type="entry name" value="DUF6475"/>
</dbReference>
<name>A0A6J5R6A2_9CAUD</name>
<proteinExistence type="predicted"/>
<dbReference type="EMBL" id="LR797111">
    <property type="protein sequence ID" value="CAB4187224.1"/>
    <property type="molecule type" value="Genomic_DNA"/>
</dbReference>
<sequence length="217" mass="24310">MNQSDYDNFINVMQLVSEQYGKNPSEGLISLYWQGLKNYDFQAVQDAIGRHLGNTDTGQFMPKIADIIRMMQGSSQDAAFAAWSKVDKAVRSIGPYDTVVFDDPLIHKVLHDMGGWMGLCDKDDEAWPFVAKEFETRYRGFKSRNEKVEYPAKLIGIFEAHNAKEGHKVAAPMLIGDASKAQEVLRLGTTGSKLLGMTRMNVEEPTSNLRLIEKDAA</sequence>
<protein>
    <recommendedName>
        <fullName evidence="1">DUF6475 domain-containing protein</fullName>
    </recommendedName>
</protein>
<accession>A0A6J5R6A2</accession>
<dbReference type="Pfam" id="PF20081">
    <property type="entry name" value="DUF6475"/>
    <property type="match status" value="1"/>
</dbReference>
<feature type="domain" description="DUF6475" evidence="1">
    <location>
        <begin position="99"/>
        <end position="186"/>
    </location>
</feature>
<organism evidence="2">
    <name type="scientific">uncultured Caudovirales phage</name>
    <dbReference type="NCBI Taxonomy" id="2100421"/>
    <lineage>
        <taxon>Viruses</taxon>
        <taxon>Duplodnaviria</taxon>
        <taxon>Heunggongvirae</taxon>
        <taxon>Uroviricota</taxon>
        <taxon>Caudoviricetes</taxon>
        <taxon>Peduoviridae</taxon>
        <taxon>Maltschvirus</taxon>
        <taxon>Maltschvirus maltsch</taxon>
    </lineage>
</organism>
<reference evidence="2" key="1">
    <citation type="submission" date="2020-05" db="EMBL/GenBank/DDBJ databases">
        <authorList>
            <person name="Chiriac C."/>
            <person name="Salcher M."/>
            <person name="Ghai R."/>
            <person name="Kavagutti S V."/>
        </authorList>
    </citation>
    <scope>NUCLEOTIDE SEQUENCE</scope>
</reference>
<evidence type="ECO:0000313" key="2">
    <source>
        <dbReference type="EMBL" id="CAB4187224.1"/>
    </source>
</evidence>
<evidence type="ECO:0000259" key="1">
    <source>
        <dbReference type="Pfam" id="PF20081"/>
    </source>
</evidence>